<organism evidence="2">
    <name type="scientific">bioreactor metagenome</name>
    <dbReference type="NCBI Taxonomy" id="1076179"/>
    <lineage>
        <taxon>unclassified sequences</taxon>
        <taxon>metagenomes</taxon>
        <taxon>ecological metagenomes</taxon>
    </lineage>
</organism>
<feature type="transmembrane region" description="Helical" evidence="1">
    <location>
        <begin position="30"/>
        <end position="48"/>
    </location>
</feature>
<accession>A0A645HNT1</accession>
<protein>
    <submittedName>
        <fullName evidence="2">Uncharacterized protein</fullName>
    </submittedName>
</protein>
<sequence length="166" mass="19223">MYHLVACCAHGFDDVVIIFAVRCAEKRAAFAGNGLKFIVHFFEFVFYLSRAQRIHMGVRIAVVADFVPFFGYLFDLVGIFIDPHADKKERGLNVLLLKFGQYFGRFIRFPCCVYCKRNLFIAALDRVYRQLAVSRGGKLDLVFIIGQRGRCARVIFRSDCYKTYYQ</sequence>
<keyword evidence="1" id="KW-0472">Membrane</keyword>
<dbReference type="AlphaFoldDB" id="A0A645HNT1"/>
<feature type="transmembrane region" description="Helical" evidence="1">
    <location>
        <begin position="60"/>
        <end position="81"/>
    </location>
</feature>
<reference evidence="2" key="1">
    <citation type="submission" date="2019-08" db="EMBL/GenBank/DDBJ databases">
        <authorList>
            <person name="Kucharzyk K."/>
            <person name="Murdoch R.W."/>
            <person name="Higgins S."/>
            <person name="Loffler F."/>
        </authorList>
    </citation>
    <scope>NUCLEOTIDE SEQUENCE</scope>
</reference>
<evidence type="ECO:0000313" key="2">
    <source>
        <dbReference type="EMBL" id="MPN40701.1"/>
    </source>
</evidence>
<gene>
    <name evidence="2" type="ORF">SDC9_188240</name>
</gene>
<comment type="caution">
    <text evidence="2">The sequence shown here is derived from an EMBL/GenBank/DDBJ whole genome shotgun (WGS) entry which is preliminary data.</text>
</comment>
<dbReference type="EMBL" id="VSSQ01097278">
    <property type="protein sequence ID" value="MPN40701.1"/>
    <property type="molecule type" value="Genomic_DNA"/>
</dbReference>
<name>A0A645HNT1_9ZZZZ</name>
<keyword evidence="1" id="KW-0812">Transmembrane</keyword>
<keyword evidence="1" id="KW-1133">Transmembrane helix</keyword>
<evidence type="ECO:0000256" key="1">
    <source>
        <dbReference type="SAM" id="Phobius"/>
    </source>
</evidence>
<proteinExistence type="predicted"/>